<keyword evidence="3 9" id="KW-0479">Metal-binding</keyword>
<dbReference type="FunCoup" id="Q02A94">
    <property type="interactions" value="738"/>
</dbReference>
<dbReference type="GO" id="GO:0006430">
    <property type="term" value="P:lysyl-tRNA aminoacylation"/>
    <property type="evidence" value="ECO:0007669"/>
    <property type="project" value="UniProtKB-UniRule"/>
</dbReference>
<comment type="similarity">
    <text evidence="1 9">Belongs to the class-II aminoacyl-tRNA synthetase family.</text>
</comment>
<dbReference type="PANTHER" id="PTHR42918">
    <property type="entry name" value="LYSYL-TRNA SYNTHETASE"/>
    <property type="match status" value="1"/>
</dbReference>
<protein>
    <recommendedName>
        <fullName evidence="9">Lysine--tRNA ligase</fullName>
        <ecNumber evidence="9">6.1.1.6</ecNumber>
    </recommendedName>
    <alternativeName>
        <fullName evidence="9">Lysyl-tRNA synthetase</fullName>
        <shortName evidence="9">LysRS</shortName>
    </alternativeName>
</protein>
<dbReference type="Pfam" id="PF00152">
    <property type="entry name" value="tRNA-synt_2"/>
    <property type="match status" value="1"/>
</dbReference>
<dbReference type="PRINTS" id="PR00982">
    <property type="entry name" value="TRNASYNTHLYS"/>
</dbReference>
<dbReference type="PANTHER" id="PTHR42918:SF15">
    <property type="entry name" value="LYSINE--TRNA LIGASE, CHLOROPLASTIC_MITOCHONDRIAL"/>
    <property type="match status" value="1"/>
</dbReference>
<comment type="subcellular location">
    <subcellularLocation>
        <location evidence="9">Cytoplasm</location>
    </subcellularLocation>
</comment>
<comment type="catalytic activity">
    <reaction evidence="8 9 10">
        <text>tRNA(Lys) + L-lysine + ATP = L-lysyl-tRNA(Lys) + AMP + diphosphate</text>
        <dbReference type="Rhea" id="RHEA:20792"/>
        <dbReference type="Rhea" id="RHEA-COMP:9696"/>
        <dbReference type="Rhea" id="RHEA-COMP:9697"/>
        <dbReference type="ChEBI" id="CHEBI:30616"/>
        <dbReference type="ChEBI" id="CHEBI:32551"/>
        <dbReference type="ChEBI" id="CHEBI:33019"/>
        <dbReference type="ChEBI" id="CHEBI:78442"/>
        <dbReference type="ChEBI" id="CHEBI:78529"/>
        <dbReference type="ChEBI" id="CHEBI:456215"/>
        <dbReference type="EC" id="6.1.1.6"/>
    </reaction>
</comment>
<dbReference type="GO" id="GO:0005524">
    <property type="term" value="F:ATP binding"/>
    <property type="evidence" value="ECO:0007669"/>
    <property type="project" value="UniProtKB-UniRule"/>
</dbReference>
<dbReference type="CDD" id="cd04322">
    <property type="entry name" value="LysRS_N"/>
    <property type="match status" value="1"/>
</dbReference>
<evidence type="ECO:0000256" key="3">
    <source>
        <dbReference type="ARBA" id="ARBA00022723"/>
    </source>
</evidence>
<dbReference type="Pfam" id="PF01336">
    <property type="entry name" value="tRNA_anti-codon"/>
    <property type="match status" value="1"/>
</dbReference>
<feature type="binding site" evidence="9">
    <location>
        <position position="404"/>
    </location>
    <ligand>
        <name>Mg(2+)</name>
        <dbReference type="ChEBI" id="CHEBI:18420"/>
        <label>2</label>
    </ligand>
</feature>
<comment type="cofactor">
    <cofactor evidence="9 10">
        <name>Mg(2+)</name>
        <dbReference type="ChEBI" id="CHEBI:18420"/>
    </cofactor>
    <text evidence="9 10">Binds 3 Mg(2+) ions per subunit.</text>
</comment>
<dbReference type="GO" id="GO:0000287">
    <property type="term" value="F:magnesium ion binding"/>
    <property type="evidence" value="ECO:0007669"/>
    <property type="project" value="UniProtKB-UniRule"/>
</dbReference>
<dbReference type="GO" id="GO:0004824">
    <property type="term" value="F:lysine-tRNA ligase activity"/>
    <property type="evidence" value="ECO:0007669"/>
    <property type="project" value="UniProtKB-UniRule"/>
</dbReference>
<evidence type="ECO:0000259" key="11">
    <source>
        <dbReference type="PROSITE" id="PS50862"/>
    </source>
</evidence>
<evidence type="ECO:0000256" key="1">
    <source>
        <dbReference type="ARBA" id="ARBA00008226"/>
    </source>
</evidence>
<evidence type="ECO:0000256" key="5">
    <source>
        <dbReference type="ARBA" id="ARBA00022840"/>
    </source>
</evidence>
<evidence type="ECO:0000256" key="4">
    <source>
        <dbReference type="ARBA" id="ARBA00022741"/>
    </source>
</evidence>
<evidence type="ECO:0000313" key="12">
    <source>
        <dbReference type="EMBL" id="ABJ82032.1"/>
    </source>
</evidence>
<dbReference type="SUPFAM" id="SSF50249">
    <property type="entry name" value="Nucleic acid-binding proteins"/>
    <property type="match status" value="1"/>
</dbReference>
<evidence type="ECO:0000256" key="8">
    <source>
        <dbReference type="ARBA" id="ARBA00048573"/>
    </source>
</evidence>
<dbReference type="SUPFAM" id="SSF55681">
    <property type="entry name" value="Class II aaRS and biotin synthetases"/>
    <property type="match status" value="1"/>
</dbReference>
<dbReference type="NCBIfam" id="TIGR00499">
    <property type="entry name" value="lysS_bact"/>
    <property type="match status" value="1"/>
</dbReference>
<evidence type="ECO:0000256" key="2">
    <source>
        <dbReference type="ARBA" id="ARBA00022598"/>
    </source>
</evidence>
<dbReference type="CDD" id="cd00775">
    <property type="entry name" value="LysRS_core"/>
    <property type="match status" value="1"/>
</dbReference>
<keyword evidence="9" id="KW-0963">Cytoplasm</keyword>
<dbReference type="Gene3D" id="2.40.50.140">
    <property type="entry name" value="Nucleic acid-binding proteins"/>
    <property type="match status" value="1"/>
</dbReference>
<evidence type="ECO:0000256" key="6">
    <source>
        <dbReference type="ARBA" id="ARBA00022917"/>
    </source>
</evidence>
<dbReference type="FunFam" id="2.40.50.140:FF:000024">
    <property type="entry name" value="Lysine--tRNA ligase"/>
    <property type="match status" value="1"/>
</dbReference>
<evidence type="ECO:0000256" key="10">
    <source>
        <dbReference type="RuleBase" id="RU000336"/>
    </source>
</evidence>
<keyword evidence="9 10" id="KW-0460">Magnesium</keyword>
<dbReference type="GO" id="GO:0000049">
    <property type="term" value="F:tRNA binding"/>
    <property type="evidence" value="ECO:0007669"/>
    <property type="project" value="TreeGrafter"/>
</dbReference>
<dbReference type="HOGENOM" id="CLU_008255_6_0_0"/>
<sequence length="501" mass="57494" precursor="true">MSLEDDLLKQRLTRIREIEALGYRGYGQRFEFTHAVPEILAEYGAKTAEELAPEVRVRVAGRLMTLRHMGKAGFAHLQQNGERLQIYVKKDAVGERDYALFKLIDLGDIVGVEGYLFRTRTGELSIHAEKLEFLSKTLLSMPEKWHGLEDVETRYRQRYLDLIANADVRKVFVTRAKIISSLRRQLEARNFIEVETPMMQPLYGGAAARPFVTHHNTLDIDLYLRIAPELYLKRLVVGGMERVYEINRNFRNEGLSTHHNPEFTMLEFYQAYTDYRGLIDFSEELLRQAAIDATGSPVVEFEGHQIDFSCLARYSMREAIVRHWEGDGAPTMEDVASPEWLSVHSGKATAGERLTDIFERHVEDKLIQPTVIYDYPVETSPLSKNKPEDPAFVERFEIYAAGMEIGNAYTELNDPQEQRRRFEMQIGMRERGDEEAHQMDEDYVRALAYGMPPTGGEGIGIDRLTMILTGSRSIRDVILFPLLRPEGPIELVGQLRESDKL</sequence>
<dbReference type="InterPro" id="IPR004365">
    <property type="entry name" value="NA-bd_OB_tRNA"/>
</dbReference>
<dbReference type="NCBIfam" id="NF001756">
    <property type="entry name" value="PRK00484.1"/>
    <property type="match status" value="1"/>
</dbReference>
<keyword evidence="6 9" id="KW-0648">Protein biosynthesis</keyword>
<dbReference type="STRING" id="234267.Acid_1034"/>
<dbReference type="HAMAP" id="MF_00252">
    <property type="entry name" value="Lys_tRNA_synth_class2"/>
    <property type="match status" value="1"/>
</dbReference>
<comment type="subunit">
    <text evidence="9">Homodimer.</text>
</comment>
<dbReference type="AlphaFoldDB" id="Q02A94"/>
<dbReference type="GO" id="GO:0005829">
    <property type="term" value="C:cytosol"/>
    <property type="evidence" value="ECO:0007669"/>
    <property type="project" value="TreeGrafter"/>
</dbReference>
<evidence type="ECO:0000256" key="9">
    <source>
        <dbReference type="HAMAP-Rule" id="MF_00252"/>
    </source>
</evidence>
<dbReference type="InterPro" id="IPR006195">
    <property type="entry name" value="aa-tRNA-synth_II"/>
</dbReference>
<keyword evidence="4 9" id="KW-0547">Nucleotide-binding</keyword>
<keyword evidence="7 9" id="KW-0030">Aminoacyl-tRNA synthetase</keyword>
<dbReference type="InterPro" id="IPR012340">
    <property type="entry name" value="NA-bd_OB-fold"/>
</dbReference>
<dbReference type="OrthoDB" id="9802326at2"/>
<evidence type="ECO:0000256" key="7">
    <source>
        <dbReference type="ARBA" id="ARBA00023146"/>
    </source>
</evidence>
<reference evidence="12" key="1">
    <citation type="submission" date="2006-10" db="EMBL/GenBank/DDBJ databases">
        <title>Complete sequence of Solibacter usitatus Ellin6076.</title>
        <authorList>
            <consortium name="US DOE Joint Genome Institute"/>
            <person name="Copeland A."/>
            <person name="Lucas S."/>
            <person name="Lapidus A."/>
            <person name="Barry K."/>
            <person name="Detter J.C."/>
            <person name="Glavina del Rio T."/>
            <person name="Hammon N."/>
            <person name="Israni S."/>
            <person name="Dalin E."/>
            <person name="Tice H."/>
            <person name="Pitluck S."/>
            <person name="Thompson L.S."/>
            <person name="Brettin T."/>
            <person name="Bruce D."/>
            <person name="Han C."/>
            <person name="Tapia R."/>
            <person name="Gilna P."/>
            <person name="Schmutz J."/>
            <person name="Larimer F."/>
            <person name="Land M."/>
            <person name="Hauser L."/>
            <person name="Kyrpides N."/>
            <person name="Mikhailova N."/>
            <person name="Janssen P.H."/>
            <person name="Kuske C.R."/>
            <person name="Richardson P."/>
        </authorList>
    </citation>
    <scope>NUCLEOTIDE SEQUENCE</scope>
    <source>
        <strain evidence="12">Ellin6076</strain>
    </source>
</reference>
<dbReference type="InterPro" id="IPR002313">
    <property type="entry name" value="Lys-tRNA-ligase_II"/>
</dbReference>
<dbReference type="InterPro" id="IPR018149">
    <property type="entry name" value="Lys-tRNA-synth_II_C"/>
</dbReference>
<dbReference type="InterPro" id="IPR044136">
    <property type="entry name" value="Lys-tRNA-ligase_II_N"/>
</dbReference>
<feature type="binding site" evidence="9">
    <location>
        <position position="404"/>
    </location>
    <ligand>
        <name>Mg(2+)</name>
        <dbReference type="ChEBI" id="CHEBI:18420"/>
        <label>1</label>
    </ligand>
</feature>
<name>Q02A94_SOLUE</name>
<dbReference type="InterPro" id="IPR045864">
    <property type="entry name" value="aa-tRNA-synth_II/BPL/LPL"/>
</dbReference>
<dbReference type="eggNOG" id="COG1190">
    <property type="taxonomic scope" value="Bacteria"/>
</dbReference>
<feature type="binding site" evidence="9">
    <location>
        <position position="397"/>
    </location>
    <ligand>
        <name>Mg(2+)</name>
        <dbReference type="ChEBI" id="CHEBI:18420"/>
        <label>1</label>
    </ligand>
</feature>
<proteinExistence type="inferred from homology"/>
<dbReference type="KEGG" id="sus:Acid_1034"/>
<feature type="domain" description="Aminoacyl-transfer RNA synthetases class-II family profile" evidence="11">
    <location>
        <begin position="172"/>
        <end position="485"/>
    </location>
</feature>
<keyword evidence="2 9" id="KW-0436">Ligase</keyword>
<dbReference type="InParanoid" id="Q02A94"/>
<dbReference type="EMBL" id="CP000473">
    <property type="protein sequence ID" value="ABJ82032.1"/>
    <property type="molecule type" value="Genomic_DNA"/>
</dbReference>
<organism evidence="12">
    <name type="scientific">Solibacter usitatus (strain Ellin6076)</name>
    <dbReference type="NCBI Taxonomy" id="234267"/>
    <lineage>
        <taxon>Bacteria</taxon>
        <taxon>Pseudomonadati</taxon>
        <taxon>Acidobacteriota</taxon>
        <taxon>Terriglobia</taxon>
        <taxon>Bryobacterales</taxon>
        <taxon>Solibacteraceae</taxon>
        <taxon>Candidatus Solibacter</taxon>
    </lineage>
</organism>
<dbReference type="EC" id="6.1.1.6" evidence="9"/>
<dbReference type="PROSITE" id="PS50862">
    <property type="entry name" value="AA_TRNA_LIGASE_II"/>
    <property type="match status" value="1"/>
</dbReference>
<accession>Q02A94</accession>
<dbReference type="InterPro" id="IPR004364">
    <property type="entry name" value="Aa-tRNA-synt_II"/>
</dbReference>
<keyword evidence="5 9" id="KW-0067">ATP-binding</keyword>
<gene>
    <name evidence="9" type="primary">lysS</name>
    <name evidence="12" type="ordered locus">Acid_1034</name>
</gene>
<dbReference type="Gene3D" id="3.30.930.10">
    <property type="entry name" value="Bira Bifunctional Protein, Domain 2"/>
    <property type="match status" value="1"/>
</dbReference>